<protein>
    <submittedName>
        <fullName evidence="2">Uncharacterized protein</fullName>
    </submittedName>
</protein>
<accession>A0A3P1T7G7</accession>
<gene>
    <name evidence="2" type="ORF">EII34_06365</name>
</gene>
<name>A0A3P1T7G7_9ACTN</name>
<proteinExistence type="predicted"/>
<dbReference type="RefSeq" id="WP_124844086.1">
    <property type="nucleotide sequence ID" value="NZ_RQZG01000006.1"/>
</dbReference>
<dbReference type="OrthoDB" id="3261388at2"/>
<sequence length="893" mass="97447">MTAAEAELPTPEDTRSDAYRLAADLQGLASASRATQLGEWNGEGVPGWVGEAEDAYTSSIQYLDGKLNSLVAALNHAVSQAWAWGDALGRAISEIPKLHEAWEEVMIWEAKEKERYSHAVETGEMDPGLAWVGKQSVEEEARQQQSDLRKKHKQLMQDLDDAAAELAGRVNEARAMILPPETGNSRDEIAKNLFDDGSILEAQAKWEWSEERAMEIAEEIREGIDSSDTREVSKRVEEFLDKYGEDLADPLVATALGKLIPPDELTNYFLDTVHRIGDNKVSDQFMGAIGTAMVLASGGVNLSAEAAENQDLYLRFEKALPETSDGALSAHESYAQQMLQAGRSEYTRPWLTGPVSKGFEVMSQMMGQAGLSNPHLAMGDELLLAKDDSGSFMHDVLRHDADVMHDLRHGAEKWHWSGTRRIFVTFDERLEDPIYALSTLMNHPEGFPGSPSEAMLEKERDRLDAVREFLGSEVDGVVSEPINVTEHIMGGRTMSMSFPYGLGSRYNYSGFPDGGVQFSMVAAEAAFPESEEGYDELSSTEQEAWLRRDTLGTTIVEGYVRGYQKGLDVYRPSGIGDIDGQLPYGYENQAMRSVAADVIGPRSKGISLSLGGIDRMSPGMQDGEKARHLVVLDKDTTDKLRGTGGVLVDLAFDGATPEEGSEGGSRRMTATDKLLLWASNGYADDLRWTIDQDARPANPTAGVPEVTRSWTPVVETLFETPEGASEQLQEIFKKRNETWKPIAGAAGTVGAGAATLMTGPTGGFVATSADATYQSMLDSLLPTDQDTTPGQQYAPTTGLMMGTLATVAAEELDFSKAPQVPSYFLRRSERSSEVVGPGETILPVSSMSPEAMTVFQQYLTSGLREWDFDEALSVMGDSADSTHTQNKEAAEEK</sequence>
<dbReference type="Proteomes" id="UP000280819">
    <property type="component" value="Unassembled WGS sequence"/>
</dbReference>
<organism evidence="2 3">
    <name type="scientific">Arachnia propionica</name>
    <dbReference type="NCBI Taxonomy" id="1750"/>
    <lineage>
        <taxon>Bacteria</taxon>
        <taxon>Bacillati</taxon>
        <taxon>Actinomycetota</taxon>
        <taxon>Actinomycetes</taxon>
        <taxon>Propionibacteriales</taxon>
        <taxon>Propionibacteriaceae</taxon>
        <taxon>Arachnia</taxon>
    </lineage>
</organism>
<feature type="coiled-coil region" evidence="1">
    <location>
        <begin position="134"/>
        <end position="176"/>
    </location>
</feature>
<reference evidence="2 3" key="1">
    <citation type="submission" date="2018-11" db="EMBL/GenBank/DDBJ databases">
        <title>Genomes From Bacteria Associated with the Canine Oral Cavity: a Test Case for Automated Genome-Based Taxonomic Assignment.</title>
        <authorList>
            <person name="Coil D.A."/>
            <person name="Jospin G."/>
            <person name="Darling A.E."/>
            <person name="Wallis C."/>
            <person name="Davis I.J."/>
            <person name="Harris S."/>
            <person name="Eisen J.A."/>
            <person name="Holcombe L.J."/>
            <person name="O'Flynn C."/>
        </authorList>
    </citation>
    <scope>NUCLEOTIDE SEQUENCE [LARGE SCALE GENOMIC DNA]</scope>
    <source>
        <strain evidence="2 3">OH887_COT-365</strain>
    </source>
</reference>
<evidence type="ECO:0000256" key="1">
    <source>
        <dbReference type="SAM" id="Coils"/>
    </source>
</evidence>
<keyword evidence="1" id="KW-0175">Coiled coil</keyword>
<comment type="caution">
    <text evidence="2">The sequence shown here is derived from an EMBL/GenBank/DDBJ whole genome shotgun (WGS) entry which is preliminary data.</text>
</comment>
<evidence type="ECO:0000313" key="2">
    <source>
        <dbReference type="EMBL" id="RRD05354.1"/>
    </source>
</evidence>
<dbReference type="AlphaFoldDB" id="A0A3P1T7G7"/>
<dbReference type="EMBL" id="RQZG01000006">
    <property type="protein sequence ID" value="RRD05354.1"/>
    <property type="molecule type" value="Genomic_DNA"/>
</dbReference>
<evidence type="ECO:0000313" key="3">
    <source>
        <dbReference type="Proteomes" id="UP000280819"/>
    </source>
</evidence>